<name>A0A840YK90_9SPHN</name>
<evidence type="ECO:0000313" key="3">
    <source>
        <dbReference type="Proteomes" id="UP000527143"/>
    </source>
</evidence>
<evidence type="ECO:0000313" key="2">
    <source>
        <dbReference type="EMBL" id="MBB5709496.1"/>
    </source>
</evidence>
<organism evidence="2 3">
    <name type="scientific">Sphingomonas xinjiangensis</name>
    <dbReference type="NCBI Taxonomy" id="643568"/>
    <lineage>
        <taxon>Bacteria</taxon>
        <taxon>Pseudomonadati</taxon>
        <taxon>Pseudomonadota</taxon>
        <taxon>Alphaproteobacteria</taxon>
        <taxon>Sphingomonadales</taxon>
        <taxon>Sphingomonadaceae</taxon>
        <taxon>Sphingomonas</taxon>
    </lineage>
</organism>
<keyword evidence="1" id="KW-0732">Signal</keyword>
<dbReference type="Proteomes" id="UP000527143">
    <property type="component" value="Unassembled WGS sequence"/>
</dbReference>
<proteinExistence type="predicted"/>
<reference evidence="2 3" key="1">
    <citation type="submission" date="2020-08" db="EMBL/GenBank/DDBJ databases">
        <title>Genomic Encyclopedia of Type Strains, Phase IV (KMG-IV): sequencing the most valuable type-strain genomes for metagenomic binning, comparative biology and taxonomic classification.</title>
        <authorList>
            <person name="Goeker M."/>
        </authorList>
    </citation>
    <scope>NUCLEOTIDE SEQUENCE [LARGE SCALE GENOMIC DNA]</scope>
    <source>
        <strain evidence="2 3">DSM 26736</strain>
    </source>
</reference>
<feature type="chain" id="PRO_5033060505" evidence="1">
    <location>
        <begin position="25"/>
        <end position="612"/>
    </location>
</feature>
<keyword evidence="3" id="KW-1185">Reference proteome</keyword>
<dbReference type="PANTHER" id="PTHR33361">
    <property type="entry name" value="GLR0591 PROTEIN"/>
    <property type="match status" value="1"/>
</dbReference>
<gene>
    <name evidence="2" type="ORF">FHT02_000718</name>
</gene>
<dbReference type="AlphaFoldDB" id="A0A840YK90"/>
<protein>
    <submittedName>
        <fullName evidence="2">Uncharacterized protein (DUF885 family)</fullName>
    </submittedName>
</protein>
<comment type="caution">
    <text evidence="2">The sequence shown here is derived from an EMBL/GenBank/DDBJ whole genome shotgun (WGS) entry which is preliminary data.</text>
</comment>
<dbReference type="RefSeq" id="WP_246352175.1">
    <property type="nucleotide sequence ID" value="NZ_JACIJF010000002.1"/>
</dbReference>
<dbReference type="InterPro" id="IPR010281">
    <property type="entry name" value="DUF885"/>
</dbReference>
<dbReference type="EMBL" id="JACIJF010000002">
    <property type="protein sequence ID" value="MBB5709496.1"/>
    <property type="molecule type" value="Genomic_DNA"/>
</dbReference>
<dbReference type="Pfam" id="PF05960">
    <property type="entry name" value="DUF885"/>
    <property type="match status" value="1"/>
</dbReference>
<dbReference type="PANTHER" id="PTHR33361:SF16">
    <property type="entry name" value="DUF885 DOMAIN-CONTAINING PROTEIN"/>
    <property type="match status" value="1"/>
</dbReference>
<accession>A0A840YK90</accession>
<sequence length="612" mass="68179">MRIPLLNTVSAAALLLVCTSPATGRTPPAAATQQAGRPAHQAAASAALHALFKQSDEDNLRRNPLNALFRGDMRYADQLGDFITDAYFDAERMAGKKDLAALGRIDRAALSATDQLAYDVFKWQTALTLRSLSPEILSLNAVRPIDHFTGLHTFYPDLASGQGAAPYKTVKDYQDSISRHHRYAWLIDQSIVRFRQGMASGVVQPKLVVRNVIDQLDLQLAQGVEGSTFYAPLKTFPADISAADQARLRDQTTAVIRDEIRPAYQRLRDFLSTEYLPAAREGVGLVSMKGGPKLYAFLIQQNTTLPLSADDVHQLGLREVARIHREMEAVMTQTGFKGDLPAFFEYLRTDAKFRPASKEALRDEYYAIGKRVDARVGTIFSTLPKTALEIRAVPDYREKTDAGGSYMQGAPDESRPGVFYYNSYDLPSRSTWGQETLYLHEGAPGHHFQISLAQENEALPNFMRFGGNTAYVEGWALYAETLWDELGMETDPYQRFGGLNDEMLRAMRLVVDSGIHAKGWTRDQAIKYMLDNSSMGRTDATSEVERYIAMPGQALAYKIGQLKILELRAKAEKALGSKFDLKAFHAQVLMTGSLPMSILEQKIDRWIAAQRS</sequence>
<feature type="signal peptide" evidence="1">
    <location>
        <begin position="1"/>
        <end position="24"/>
    </location>
</feature>
<evidence type="ECO:0000256" key="1">
    <source>
        <dbReference type="SAM" id="SignalP"/>
    </source>
</evidence>